<keyword evidence="4" id="KW-0949">S-adenosyl-L-methionine</keyword>
<keyword evidence="3 8" id="KW-0808">Transferase</keyword>
<dbReference type="SUPFAM" id="SSF53790">
    <property type="entry name" value="Tetrapyrrole methylase"/>
    <property type="match status" value="1"/>
</dbReference>
<sequence>METQKTGKVFLVGAGPGDPELITAKGMIRLNDCDAVVYDSLSSDRLLALAPENAEKIYVGKRAGHHSMKQEEINEILVRLGKEGKTVVRLKGGDPFVFGRGGEEIQALQAAAIPYETVPGVTSAVAVPEHVGIPVTHRAMSRSFHVMTGHTLANGETLPPDFPAFARLSGTLVFLMGLGNLHPIVEGLLAAGKPADLPAAVIENGTLPEERFVKGTLGTIEKLVKEAGIGTPAIIVAGETASLDMRGTICRPLDGIRVSVTGTESFSERLIRSLTALGARAENICRMGVRSFAGGAEMRRAYRNLSSYTWTVFTSANAVRLFFEGLLEAGLDYRSMGHLKLAAVGKGTAQELRRFGFLADYVPDRYQVEDLARGLGELADGRDRILIPRSAGGSRAMNEILENEGIPYDDVVLYDVKTEWRERKSLAEILRSSQYLTFASGSGVDAFFDGLTDIEQQALDQVRIVCIGDVTAKALKKHGRQADLVAANFSIPGMTAAIAQDAAERKN</sequence>
<evidence type="ECO:0000256" key="1">
    <source>
        <dbReference type="ARBA" id="ARBA00012162"/>
    </source>
</evidence>
<dbReference type="InterPro" id="IPR050161">
    <property type="entry name" value="Siro_Cobalamin_biosynth"/>
</dbReference>
<dbReference type="Pfam" id="PF00590">
    <property type="entry name" value="TP_methylase"/>
    <property type="match status" value="1"/>
</dbReference>
<accession>A0A9D2PCG7</accession>
<comment type="caution">
    <text evidence="8">The sequence shown here is derived from an EMBL/GenBank/DDBJ whole genome shotgun (WGS) entry which is preliminary data.</text>
</comment>
<dbReference type="CDD" id="cd06578">
    <property type="entry name" value="HemD"/>
    <property type="match status" value="1"/>
</dbReference>
<dbReference type="InterPro" id="IPR000878">
    <property type="entry name" value="4pyrrol_Mease"/>
</dbReference>
<reference evidence="8" key="1">
    <citation type="journal article" date="2021" name="PeerJ">
        <title>Extensive microbial diversity within the chicken gut microbiome revealed by metagenomics and culture.</title>
        <authorList>
            <person name="Gilroy R."/>
            <person name="Ravi A."/>
            <person name="Getino M."/>
            <person name="Pursley I."/>
            <person name="Horton D.L."/>
            <person name="Alikhan N.F."/>
            <person name="Baker D."/>
            <person name="Gharbi K."/>
            <person name="Hall N."/>
            <person name="Watson M."/>
            <person name="Adriaenssens E.M."/>
            <person name="Foster-Nyarko E."/>
            <person name="Jarju S."/>
            <person name="Secka A."/>
            <person name="Antonio M."/>
            <person name="Oren A."/>
            <person name="Chaudhuri R.R."/>
            <person name="La Ragione R."/>
            <person name="Hildebrand F."/>
            <person name="Pallen M.J."/>
        </authorList>
    </citation>
    <scope>NUCLEOTIDE SEQUENCE</scope>
    <source>
        <strain evidence="8">CHK183-5548</strain>
    </source>
</reference>
<dbReference type="PANTHER" id="PTHR45790:SF3">
    <property type="entry name" value="S-ADENOSYL-L-METHIONINE-DEPENDENT UROPORPHYRINOGEN III METHYLTRANSFERASE, CHLOROPLASTIC"/>
    <property type="match status" value="1"/>
</dbReference>
<proteinExistence type="predicted"/>
<dbReference type="GO" id="GO:0004851">
    <property type="term" value="F:uroporphyrin-III C-methyltransferase activity"/>
    <property type="evidence" value="ECO:0007669"/>
    <property type="project" value="UniProtKB-EC"/>
</dbReference>
<dbReference type="Gene3D" id="3.30.950.10">
    <property type="entry name" value="Methyltransferase, Cobalt-precorrin-4 Transmethylase, Domain 2"/>
    <property type="match status" value="1"/>
</dbReference>
<dbReference type="InterPro" id="IPR035996">
    <property type="entry name" value="4pyrrol_Methylase_sf"/>
</dbReference>
<dbReference type="GO" id="GO:0032259">
    <property type="term" value="P:methylation"/>
    <property type="evidence" value="ECO:0007669"/>
    <property type="project" value="UniProtKB-KW"/>
</dbReference>
<dbReference type="EC" id="2.1.1.107" evidence="1"/>
<evidence type="ECO:0000256" key="4">
    <source>
        <dbReference type="ARBA" id="ARBA00022691"/>
    </source>
</evidence>
<dbReference type="EMBL" id="DWWL01000042">
    <property type="protein sequence ID" value="HJC47674.1"/>
    <property type="molecule type" value="Genomic_DNA"/>
</dbReference>
<dbReference type="InterPro" id="IPR014777">
    <property type="entry name" value="4pyrrole_Mease_sub1"/>
</dbReference>
<dbReference type="InterPro" id="IPR006366">
    <property type="entry name" value="CobA/CysG_C"/>
</dbReference>
<dbReference type="NCBIfam" id="NF004790">
    <property type="entry name" value="PRK06136.1"/>
    <property type="match status" value="1"/>
</dbReference>
<evidence type="ECO:0000259" key="6">
    <source>
        <dbReference type="Pfam" id="PF00590"/>
    </source>
</evidence>
<dbReference type="InterPro" id="IPR003754">
    <property type="entry name" value="4pyrrol_synth_uPrphyn_synth"/>
</dbReference>
<evidence type="ECO:0000313" key="9">
    <source>
        <dbReference type="Proteomes" id="UP000823883"/>
    </source>
</evidence>
<dbReference type="CDD" id="cd11642">
    <property type="entry name" value="SUMT"/>
    <property type="match status" value="1"/>
</dbReference>
<organism evidence="8 9">
    <name type="scientific">Candidatus Lachnoclostridium pullistercoris</name>
    <dbReference type="NCBI Taxonomy" id="2838632"/>
    <lineage>
        <taxon>Bacteria</taxon>
        <taxon>Bacillati</taxon>
        <taxon>Bacillota</taxon>
        <taxon>Clostridia</taxon>
        <taxon>Lachnospirales</taxon>
        <taxon>Lachnospiraceae</taxon>
    </lineage>
</organism>
<feature type="domain" description="Tetrapyrrole methylase" evidence="6">
    <location>
        <begin position="8"/>
        <end position="220"/>
    </location>
</feature>
<evidence type="ECO:0000259" key="7">
    <source>
        <dbReference type="Pfam" id="PF02602"/>
    </source>
</evidence>
<protein>
    <recommendedName>
        <fullName evidence="1">uroporphyrinogen-III C-methyltransferase</fullName>
        <ecNumber evidence="1">2.1.1.107</ecNumber>
    </recommendedName>
</protein>
<dbReference type="InterPro" id="IPR036108">
    <property type="entry name" value="4pyrrol_syn_uPrphyn_synt_sf"/>
</dbReference>
<keyword evidence="2 8" id="KW-0489">Methyltransferase</keyword>
<evidence type="ECO:0000256" key="2">
    <source>
        <dbReference type="ARBA" id="ARBA00022603"/>
    </source>
</evidence>
<dbReference type="NCBIfam" id="TIGR01469">
    <property type="entry name" value="cobA_cysG_Cterm"/>
    <property type="match status" value="1"/>
</dbReference>
<evidence type="ECO:0000256" key="3">
    <source>
        <dbReference type="ARBA" id="ARBA00022679"/>
    </source>
</evidence>
<dbReference type="FunFam" id="3.40.1010.10:FF:000001">
    <property type="entry name" value="Siroheme synthase"/>
    <property type="match status" value="1"/>
</dbReference>
<dbReference type="Pfam" id="PF02602">
    <property type="entry name" value="HEM4"/>
    <property type="match status" value="1"/>
</dbReference>
<dbReference type="AlphaFoldDB" id="A0A9D2PCG7"/>
<reference evidence="8" key="2">
    <citation type="submission" date="2021-04" db="EMBL/GenBank/DDBJ databases">
        <authorList>
            <person name="Gilroy R."/>
        </authorList>
    </citation>
    <scope>NUCLEOTIDE SEQUENCE</scope>
    <source>
        <strain evidence="8">CHK183-5548</strain>
    </source>
</reference>
<gene>
    <name evidence="8" type="primary">cobA</name>
    <name evidence="8" type="ORF">IAA04_06450</name>
</gene>
<keyword evidence="5" id="KW-0627">Porphyrin biosynthesis</keyword>
<dbReference type="InterPro" id="IPR014776">
    <property type="entry name" value="4pyrrole_Mease_sub2"/>
</dbReference>
<evidence type="ECO:0000256" key="5">
    <source>
        <dbReference type="ARBA" id="ARBA00023244"/>
    </source>
</evidence>
<dbReference type="Gene3D" id="3.40.1010.10">
    <property type="entry name" value="Cobalt-precorrin-4 Transmethylase, Domain 1"/>
    <property type="match status" value="1"/>
</dbReference>
<dbReference type="SUPFAM" id="SSF69618">
    <property type="entry name" value="HemD-like"/>
    <property type="match status" value="1"/>
</dbReference>
<evidence type="ECO:0000313" key="8">
    <source>
        <dbReference type="EMBL" id="HJC47674.1"/>
    </source>
</evidence>
<dbReference type="Proteomes" id="UP000823883">
    <property type="component" value="Unassembled WGS sequence"/>
</dbReference>
<feature type="domain" description="Tetrapyrrole biosynthesis uroporphyrinogen III synthase" evidence="7">
    <location>
        <begin position="271"/>
        <end position="495"/>
    </location>
</feature>
<name>A0A9D2PCG7_9FIRM</name>
<dbReference type="GO" id="GO:0004852">
    <property type="term" value="F:uroporphyrinogen-III synthase activity"/>
    <property type="evidence" value="ECO:0007669"/>
    <property type="project" value="InterPro"/>
</dbReference>
<dbReference type="PANTHER" id="PTHR45790">
    <property type="entry name" value="SIROHEME SYNTHASE-RELATED"/>
    <property type="match status" value="1"/>
</dbReference>
<dbReference type="GO" id="GO:0019354">
    <property type="term" value="P:siroheme biosynthetic process"/>
    <property type="evidence" value="ECO:0007669"/>
    <property type="project" value="InterPro"/>
</dbReference>
<dbReference type="Gene3D" id="3.40.50.10090">
    <property type="match status" value="2"/>
</dbReference>